<keyword evidence="2" id="KW-0732">Signal</keyword>
<evidence type="ECO:0000256" key="2">
    <source>
        <dbReference type="SAM" id="SignalP"/>
    </source>
</evidence>
<dbReference type="OMA" id="CHAKDKA"/>
<dbReference type="EMBL" id="DF237095">
    <property type="protein sequence ID" value="GAQ83380.1"/>
    <property type="molecule type" value="Genomic_DNA"/>
</dbReference>
<dbReference type="AlphaFoldDB" id="A0A1Y1HXJ3"/>
<keyword evidence="4" id="KW-1185">Reference proteome</keyword>
<protein>
    <submittedName>
        <fullName evidence="3">Uncharacterized protein</fullName>
    </submittedName>
</protein>
<evidence type="ECO:0000256" key="1">
    <source>
        <dbReference type="SAM" id="MobiDB-lite"/>
    </source>
</evidence>
<feature type="region of interest" description="Disordered" evidence="1">
    <location>
        <begin position="385"/>
        <end position="410"/>
    </location>
</feature>
<accession>A0A1Y1HXJ3</accession>
<feature type="chain" id="PRO_5012327233" evidence="2">
    <location>
        <begin position="26"/>
        <end position="521"/>
    </location>
</feature>
<organism evidence="3 4">
    <name type="scientific">Klebsormidium nitens</name>
    <name type="common">Green alga</name>
    <name type="synonym">Ulothrix nitens</name>
    <dbReference type="NCBI Taxonomy" id="105231"/>
    <lineage>
        <taxon>Eukaryota</taxon>
        <taxon>Viridiplantae</taxon>
        <taxon>Streptophyta</taxon>
        <taxon>Klebsormidiophyceae</taxon>
        <taxon>Klebsormidiales</taxon>
        <taxon>Klebsormidiaceae</taxon>
        <taxon>Klebsormidium</taxon>
    </lineage>
</organism>
<dbReference type="STRING" id="105231.A0A1Y1HXJ3"/>
<reference evidence="3 4" key="1">
    <citation type="journal article" date="2014" name="Nat. Commun.">
        <title>Klebsormidium flaccidum genome reveals primary factors for plant terrestrial adaptation.</title>
        <authorList>
            <person name="Hori K."/>
            <person name="Maruyama F."/>
            <person name="Fujisawa T."/>
            <person name="Togashi T."/>
            <person name="Yamamoto N."/>
            <person name="Seo M."/>
            <person name="Sato S."/>
            <person name="Yamada T."/>
            <person name="Mori H."/>
            <person name="Tajima N."/>
            <person name="Moriyama T."/>
            <person name="Ikeuchi M."/>
            <person name="Watanabe M."/>
            <person name="Wada H."/>
            <person name="Kobayashi K."/>
            <person name="Saito M."/>
            <person name="Masuda T."/>
            <person name="Sasaki-Sekimoto Y."/>
            <person name="Mashiguchi K."/>
            <person name="Awai K."/>
            <person name="Shimojima M."/>
            <person name="Masuda S."/>
            <person name="Iwai M."/>
            <person name="Nobusawa T."/>
            <person name="Narise T."/>
            <person name="Kondo S."/>
            <person name="Saito H."/>
            <person name="Sato R."/>
            <person name="Murakawa M."/>
            <person name="Ihara Y."/>
            <person name="Oshima-Yamada Y."/>
            <person name="Ohtaka K."/>
            <person name="Satoh M."/>
            <person name="Sonobe K."/>
            <person name="Ishii M."/>
            <person name="Ohtani R."/>
            <person name="Kanamori-Sato M."/>
            <person name="Honoki R."/>
            <person name="Miyazaki D."/>
            <person name="Mochizuki H."/>
            <person name="Umetsu J."/>
            <person name="Higashi K."/>
            <person name="Shibata D."/>
            <person name="Kamiya Y."/>
            <person name="Sato N."/>
            <person name="Nakamura Y."/>
            <person name="Tabata S."/>
            <person name="Ida S."/>
            <person name="Kurokawa K."/>
            <person name="Ohta H."/>
        </authorList>
    </citation>
    <scope>NUCLEOTIDE SEQUENCE [LARGE SCALE GENOMIC DNA]</scope>
    <source>
        <strain evidence="3 4">NIES-2285</strain>
    </source>
</reference>
<proteinExistence type="predicted"/>
<name>A0A1Y1HXJ3_KLENI</name>
<evidence type="ECO:0000313" key="4">
    <source>
        <dbReference type="Proteomes" id="UP000054558"/>
    </source>
</evidence>
<sequence>MGFACRGPFFLVGLVLAFTCDQAFAGRGTPPHAGEAQLPFEGLESASLNSTSRKLLQSVQCPSDTQDVTCDVIPAPAVPPPVRTFGRTFADTPSAFWRSDSLFNSDVSPVTHNWARPNRVVNLVNSCFSPVGITLASNTTNGDFWRIFQPNGAALAAAPATFNLPPGGAQNNLLLINTSPFPSRNPRTGGILVTPLPPTLVPPSPPGVDGLFISSTTDPFAASTVTLPGAPGVFTFASLQSANPSVTAAPVVIAVTIFCPRLLPVNTPPVTTPPAGGVVTLPAKTPPVTTPPVGGVVTPPVSTPPIVIPPATTTTPPIITPPAITTPVTAPPVTTTLAITPPATLTPPPIGPVFPTPSLPIPLTGGGAAGLPLFYPGVPEAPPLAQGPKLVPLPSTPPPKSPSPSPDRPGHDRNCDYYPCRGHNRPGHRCAKDYCPGHNRPGNYCAGYDCPGDQCPGYNRPGHNCPGHCCADHYCPGHNRPGHYCPGYNCPGYSCAEDYRPGHNCPGHECLSPGHNRPSNH</sequence>
<feature type="signal peptide" evidence="2">
    <location>
        <begin position="1"/>
        <end position="25"/>
    </location>
</feature>
<gene>
    <name evidence="3" type="ORF">KFL_001460070</name>
</gene>
<evidence type="ECO:0000313" key="3">
    <source>
        <dbReference type="EMBL" id="GAQ83380.1"/>
    </source>
</evidence>
<feature type="compositionally biased region" description="Pro residues" evidence="1">
    <location>
        <begin position="394"/>
        <end position="407"/>
    </location>
</feature>
<dbReference type="Proteomes" id="UP000054558">
    <property type="component" value="Unassembled WGS sequence"/>
</dbReference>